<dbReference type="Proteomes" id="UP000256964">
    <property type="component" value="Unassembled WGS sequence"/>
</dbReference>
<dbReference type="EMBL" id="KZ857427">
    <property type="protein sequence ID" value="RDX46441.1"/>
    <property type="molecule type" value="Genomic_DNA"/>
</dbReference>
<organism evidence="1 2">
    <name type="scientific">Lentinus brumalis</name>
    <dbReference type="NCBI Taxonomy" id="2498619"/>
    <lineage>
        <taxon>Eukaryota</taxon>
        <taxon>Fungi</taxon>
        <taxon>Dikarya</taxon>
        <taxon>Basidiomycota</taxon>
        <taxon>Agaricomycotina</taxon>
        <taxon>Agaricomycetes</taxon>
        <taxon>Polyporales</taxon>
        <taxon>Polyporaceae</taxon>
        <taxon>Lentinus</taxon>
    </lineage>
</organism>
<evidence type="ECO:0000313" key="1">
    <source>
        <dbReference type="EMBL" id="RDX46441.1"/>
    </source>
</evidence>
<name>A0A371D1M9_9APHY</name>
<evidence type="ECO:0000313" key="2">
    <source>
        <dbReference type="Proteomes" id="UP000256964"/>
    </source>
</evidence>
<reference evidence="1 2" key="1">
    <citation type="journal article" date="2018" name="Biotechnol. Biofuels">
        <title>Integrative visual omics of the white-rot fungus Polyporus brumalis exposes the biotechnological potential of its oxidative enzymes for delignifying raw plant biomass.</title>
        <authorList>
            <person name="Miyauchi S."/>
            <person name="Rancon A."/>
            <person name="Drula E."/>
            <person name="Hage H."/>
            <person name="Chaduli D."/>
            <person name="Favel A."/>
            <person name="Grisel S."/>
            <person name="Henrissat B."/>
            <person name="Herpoel-Gimbert I."/>
            <person name="Ruiz-Duenas F.J."/>
            <person name="Chevret D."/>
            <person name="Hainaut M."/>
            <person name="Lin J."/>
            <person name="Wang M."/>
            <person name="Pangilinan J."/>
            <person name="Lipzen A."/>
            <person name="Lesage-Meessen L."/>
            <person name="Navarro D."/>
            <person name="Riley R."/>
            <person name="Grigoriev I.V."/>
            <person name="Zhou S."/>
            <person name="Raouche S."/>
            <person name="Rosso M.N."/>
        </authorList>
    </citation>
    <scope>NUCLEOTIDE SEQUENCE [LARGE SCALE GENOMIC DNA]</scope>
    <source>
        <strain evidence="1 2">BRFM 1820</strain>
    </source>
</reference>
<accession>A0A371D1M9</accession>
<gene>
    <name evidence="1" type="ORF">OH76DRAFT_839699</name>
</gene>
<proteinExistence type="predicted"/>
<dbReference type="AlphaFoldDB" id="A0A371D1M9"/>
<keyword evidence="2" id="KW-1185">Reference proteome</keyword>
<protein>
    <submittedName>
        <fullName evidence="1">Uncharacterized protein</fullName>
    </submittedName>
</protein>
<sequence length="121" mass="13926">MARRARTRLGRRGLLVPSYTNVYLLCANWPVHCCDIVVAYCIFIQQFTLQGHKLYVKKKNSEQVDPPYTVPMGPSAAVRPCHHGDSWYARDNRKLREGAHHDHSSFKVHCSQKSTIYSPWA</sequence>